<dbReference type="PANTHER" id="PTHR43751:SF2">
    <property type="entry name" value="SULFATASE N-TERMINAL DOMAIN-CONTAINING PROTEIN"/>
    <property type="match status" value="1"/>
</dbReference>
<feature type="signal peptide" evidence="2">
    <location>
        <begin position="1"/>
        <end position="22"/>
    </location>
</feature>
<dbReference type="Proteomes" id="UP000093523">
    <property type="component" value="Unassembled WGS sequence"/>
</dbReference>
<dbReference type="Pfam" id="PF00884">
    <property type="entry name" value="Sulfatase"/>
    <property type="match status" value="1"/>
</dbReference>
<feature type="chain" id="PRO_5008632224" evidence="2">
    <location>
        <begin position="23"/>
        <end position="512"/>
    </location>
</feature>
<dbReference type="STRING" id="688.A6E04_16455"/>
<feature type="domain" description="Sulfatase N-terminal" evidence="3">
    <location>
        <begin position="27"/>
        <end position="367"/>
    </location>
</feature>
<evidence type="ECO:0000259" key="3">
    <source>
        <dbReference type="Pfam" id="PF00884"/>
    </source>
</evidence>
<sequence>MKTKTIAKTALALAVTSFGAHAAQTQPNIITIMVDDVSPMDISAYHRGLGAIETPNIDRIAKRGMMVSDYYAQGSSTAGRSAFITGQYPFRTGLTTVGQPGSNIGLQKEDPTLATMLKAKGYDTIHVGKSHLGDRNKFLPTVHGFDEFYGFLYHLNVMEMPEQPNFPKDPNFVGRPRNMVHSFATNKYDKTVQPRWGEIGKQRIEDKGSLGSERMKTIDDEFVKFSTDWLDKHEAKTPDKPFFMWFNPSRMHQQIHVKDEYLGASGHTEYFDALKELDDQIGVLLNKLDALGETDNTIIMFTADNGINLDHWPMAGSAEFRGQKGTTWDGAFRVPMLISWPGHIPQGEYTSGFMTSEDWLPTLMAAATGDTTVKKDLLEGAKIGDANYKVHLDGYNQMDMLTKKGPSKRHEFFFYNEQDLNAVRVDDWKVHLKTKTEWTEPAKAWPLGIILDIKADPFERSIDTNGWFLWMKERSWIVPTIQKSIVEYKQSLKAFPPRQKSGGIGMSDNSVK</sequence>
<dbReference type="SUPFAM" id="SSF53649">
    <property type="entry name" value="Alkaline phosphatase-like"/>
    <property type="match status" value="1"/>
</dbReference>
<evidence type="ECO:0000256" key="1">
    <source>
        <dbReference type="PIRSR" id="PIRSR600917-52"/>
    </source>
</evidence>
<gene>
    <name evidence="4" type="ORF">A6E04_16455</name>
</gene>
<dbReference type="AlphaFoldDB" id="A0A1B9NWQ6"/>
<organism evidence="4 5">
    <name type="scientific">Aliivibrio logei</name>
    <name type="common">Vibrio logei</name>
    <dbReference type="NCBI Taxonomy" id="688"/>
    <lineage>
        <taxon>Bacteria</taxon>
        <taxon>Pseudomonadati</taxon>
        <taxon>Pseudomonadota</taxon>
        <taxon>Gammaproteobacteria</taxon>
        <taxon>Vibrionales</taxon>
        <taxon>Vibrionaceae</taxon>
        <taxon>Aliivibrio</taxon>
    </lineage>
</organism>
<dbReference type="InterPro" id="IPR000917">
    <property type="entry name" value="Sulfatase_N"/>
</dbReference>
<feature type="modified residue" description="3-oxoalanine (Ser)" evidence="1">
    <location>
        <position position="76"/>
    </location>
</feature>
<dbReference type="InterPro" id="IPR017850">
    <property type="entry name" value="Alkaline_phosphatase_core_sf"/>
</dbReference>
<evidence type="ECO:0000313" key="4">
    <source>
        <dbReference type="EMBL" id="OCH19615.1"/>
    </source>
</evidence>
<name>A0A1B9NWQ6_ALILO</name>
<dbReference type="RefSeq" id="WP_065611746.1">
    <property type="nucleotide sequence ID" value="NZ_CAWMPN010000015.1"/>
</dbReference>
<proteinExistence type="predicted"/>
<comment type="caution">
    <text evidence="4">The sequence shown here is derived from an EMBL/GenBank/DDBJ whole genome shotgun (WGS) entry which is preliminary data.</text>
</comment>
<dbReference type="Gene3D" id="3.40.720.10">
    <property type="entry name" value="Alkaline Phosphatase, subunit A"/>
    <property type="match status" value="1"/>
</dbReference>
<evidence type="ECO:0000256" key="2">
    <source>
        <dbReference type="SAM" id="SignalP"/>
    </source>
</evidence>
<dbReference type="PANTHER" id="PTHR43751">
    <property type="entry name" value="SULFATASE"/>
    <property type="match status" value="1"/>
</dbReference>
<comment type="PTM">
    <text evidence="1">The conversion to 3-oxoalanine (also known as C-formylglycine, FGly), of a serine or cysteine residue in prokaryotes and of a cysteine residue in eukaryotes, is critical for catalytic activity.</text>
</comment>
<evidence type="ECO:0000313" key="5">
    <source>
        <dbReference type="Proteomes" id="UP000093523"/>
    </source>
</evidence>
<keyword evidence="2" id="KW-0732">Signal</keyword>
<reference evidence="4 5" key="1">
    <citation type="submission" date="2016-06" db="EMBL/GenBank/DDBJ databases">
        <authorList>
            <person name="Kjaerup R.B."/>
            <person name="Dalgaard T.S."/>
            <person name="Juul-Madsen H.R."/>
        </authorList>
    </citation>
    <scope>NUCLEOTIDE SEQUENCE [LARGE SCALE GENOMIC DNA]</scope>
    <source>
        <strain evidence="4 5">1S159</strain>
    </source>
</reference>
<accession>A0A1B9NWQ6</accession>
<dbReference type="OrthoDB" id="9803751at2"/>
<protein>
    <submittedName>
        <fullName evidence="4">Sulfatase</fullName>
    </submittedName>
</protein>
<dbReference type="EMBL" id="MAJU01000015">
    <property type="protein sequence ID" value="OCH19615.1"/>
    <property type="molecule type" value="Genomic_DNA"/>
</dbReference>
<dbReference type="InterPro" id="IPR052701">
    <property type="entry name" value="GAG_Ulvan_Degrading_Sulfatases"/>
</dbReference>